<sequence length="76" mass="8851">MTYIDLAACLGVSEQFIKNVHSSQVNSHYNVFHLWKISNYLGISISDLFPSSFKLYKRIYPLKDYNSFIKLKEGTK</sequence>
<dbReference type="AlphaFoldDB" id="A0A850R9U2"/>
<dbReference type="Proteomes" id="UP000563523">
    <property type="component" value="Unassembled WGS sequence"/>
</dbReference>
<gene>
    <name evidence="1" type="ORF">HU830_03055</name>
</gene>
<evidence type="ECO:0000313" key="1">
    <source>
        <dbReference type="EMBL" id="NVY96156.1"/>
    </source>
</evidence>
<dbReference type="EMBL" id="JABZEC010000002">
    <property type="protein sequence ID" value="NVY96156.1"/>
    <property type="molecule type" value="Genomic_DNA"/>
</dbReference>
<dbReference type="Gene3D" id="1.10.260.40">
    <property type="entry name" value="lambda repressor-like DNA-binding domains"/>
    <property type="match status" value="1"/>
</dbReference>
<proteinExistence type="predicted"/>
<reference evidence="1 2" key="1">
    <citation type="submission" date="2020-06" db="EMBL/GenBank/DDBJ databases">
        <authorList>
            <person name="Kang J."/>
        </authorList>
    </citation>
    <scope>NUCLEOTIDE SEQUENCE [LARGE SCALE GENOMIC DNA]</scope>
    <source>
        <strain evidence="1 2">DCY120</strain>
    </source>
</reference>
<organism evidence="1 2">
    <name type="scientific">Bombilactobacillus apium</name>
    <dbReference type="NCBI Taxonomy" id="2675299"/>
    <lineage>
        <taxon>Bacteria</taxon>
        <taxon>Bacillati</taxon>
        <taxon>Bacillota</taxon>
        <taxon>Bacilli</taxon>
        <taxon>Lactobacillales</taxon>
        <taxon>Lactobacillaceae</taxon>
        <taxon>Bombilactobacillus</taxon>
    </lineage>
</organism>
<dbReference type="InterPro" id="IPR001387">
    <property type="entry name" value="Cro/C1-type_HTH"/>
</dbReference>
<keyword evidence="2" id="KW-1185">Reference proteome</keyword>
<protein>
    <submittedName>
        <fullName evidence="1">Helix-turn-helix transcriptional regulator</fullName>
    </submittedName>
</protein>
<name>A0A850R9U2_9LACO</name>
<accession>A0A850R9U2</accession>
<evidence type="ECO:0000313" key="2">
    <source>
        <dbReference type="Proteomes" id="UP000563523"/>
    </source>
</evidence>
<dbReference type="InterPro" id="IPR010982">
    <property type="entry name" value="Lambda_DNA-bd_dom_sf"/>
</dbReference>
<dbReference type="CDD" id="cd00093">
    <property type="entry name" value="HTH_XRE"/>
    <property type="match status" value="1"/>
</dbReference>
<dbReference type="GO" id="GO:0003677">
    <property type="term" value="F:DNA binding"/>
    <property type="evidence" value="ECO:0007669"/>
    <property type="project" value="InterPro"/>
</dbReference>
<comment type="caution">
    <text evidence="1">The sequence shown here is derived from an EMBL/GenBank/DDBJ whole genome shotgun (WGS) entry which is preliminary data.</text>
</comment>
<dbReference type="SUPFAM" id="SSF47413">
    <property type="entry name" value="lambda repressor-like DNA-binding domains"/>
    <property type="match status" value="1"/>
</dbReference>